<protein>
    <submittedName>
        <fullName evidence="1">Uncharacterized protein</fullName>
    </submittedName>
</protein>
<sequence length="192" mass="22056">MKVVESPSQNDKVVAFVITGDGETERKVLKFVANRFNGKSKTLVFQKSSLSKKTGLSALNAIDKVHRLSGYTTFLILLDKEHFTREELEYKLARLFEKYELSGTNPYIITSDVFRVYLVVLGYKKAIEEHIAKLIELEFSESVPPEKSSIKTFLRTKGLKKYKRLFETVKLENLEKAFKPLVEAIKVLEEET</sequence>
<dbReference type="AlphaFoldDB" id="A0A0S1X9X4"/>
<dbReference type="Proteomes" id="UP000066042">
    <property type="component" value="Chromosome"/>
</dbReference>
<dbReference type="RefSeq" id="WP_056933431.1">
    <property type="nucleotide sequence ID" value="NZ_CP013050.1"/>
</dbReference>
<dbReference type="EMBL" id="CP013050">
    <property type="protein sequence ID" value="ALM74562.1"/>
    <property type="molecule type" value="Genomic_DNA"/>
</dbReference>
<evidence type="ECO:0000313" key="1">
    <source>
        <dbReference type="EMBL" id="ALM74562.1"/>
    </source>
</evidence>
<evidence type="ECO:0000313" key="2">
    <source>
        <dbReference type="Proteomes" id="UP000066042"/>
    </source>
</evidence>
<accession>A0A0S1X9X4</accession>
<gene>
    <name evidence="1" type="ORF">TBCH5v1_0602</name>
</gene>
<proteinExistence type="predicted"/>
<reference evidence="1 2" key="1">
    <citation type="journal article" date="2016" name="Genome Announc.">
        <title>Complete genome sequence of the hyperthermophilic and piezophilic archaeon Thermococcus barophilus Ch5, capable of growth at the expense of hydrogenogenesis from carbon monoxide and formate.</title>
        <authorList>
            <person name="Oger P."/>
            <person name="Sokolova T.G."/>
            <person name="Kozhevnikova D.A."/>
            <person name="Taranov E.A."/>
            <person name="Vannier P."/>
            <person name="Lee H.S."/>
            <person name="Kwon K.K."/>
            <person name="Kang S.G."/>
            <person name="Lee J.H."/>
            <person name="Bonch-Osmolovskaya E.A."/>
            <person name="Lebedinsky A.V."/>
        </authorList>
    </citation>
    <scope>NUCLEOTIDE SEQUENCE [LARGE SCALE GENOMIC DNA]</scope>
    <source>
        <strain evidence="2">Ch5</strain>
    </source>
</reference>
<name>A0A0S1X9X4_THEBA</name>
<organism evidence="1 2">
    <name type="scientific">Thermococcus barophilus</name>
    <dbReference type="NCBI Taxonomy" id="55802"/>
    <lineage>
        <taxon>Archaea</taxon>
        <taxon>Methanobacteriati</taxon>
        <taxon>Methanobacteriota</taxon>
        <taxon>Thermococci</taxon>
        <taxon>Thermococcales</taxon>
        <taxon>Thermococcaceae</taxon>
        <taxon>Thermococcus</taxon>
    </lineage>
</organism>
<dbReference type="PATRIC" id="fig|55802.8.peg.596"/>
<dbReference type="STRING" id="55802.TBCH5v1_0602"/>
<dbReference type="GeneID" id="26135882"/>